<feature type="compositionally biased region" description="Basic and acidic residues" evidence="1">
    <location>
        <begin position="757"/>
        <end position="786"/>
    </location>
</feature>
<protein>
    <recommendedName>
        <fullName evidence="4">HMG box domain-containing protein</fullName>
    </recommendedName>
</protein>
<feature type="region of interest" description="Disordered" evidence="1">
    <location>
        <begin position="508"/>
        <end position="606"/>
    </location>
</feature>
<feature type="compositionally biased region" description="Polar residues" evidence="1">
    <location>
        <begin position="41"/>
        <end position="50"/>
    </location>
</feature>
<feature type="compositionally biased region" description="Basic and acidic residues" evidence="1">
    <location>
        <begin position="133"/>
        <end position="143"/>
    </location>
</feature>
<keyword evidence="3" id="KW-1185">Reference proteome</keyword>
<feature type="compositionally biased region" description="Pro residues" evidence="1">
    <location>
        <begin position="246"/>
        <end position="259"/>
    </location>
</feature>
<name>A0ABY6UUR6_BIOOC</name>
<feature type="compositionally biased region" description="Low complexity" evidence="1">
    <location>
        <begin position="8"/>
        <end position="17"/>
    </location>
</feature>
<feature type="compositionally biased region" description="Basic and acidic residues" evidence="1">
    <location>
        <begin position="103"/>
        <end position="112"/>
    </location>
</feature>
<comment type="caution">
    <text evidence="2">The sequence shown here is derived from an EMBL/GenBank/DDBJ whole genome shotgun (WGS) entry which is preliminary data.</text>
</comment>
<evidence type="ECO:0000256" key="1">
    <source>
        <dbReference type="SAM" id="MobiDB-lite"/>
    </source>
</evidence>
<feature type="region of interest" description="Disordered" evidence="1">
    <location>
        <begin position="308"/>
        <end position="347"/>
    </location>
</feature>
<evidence type="ECO:0000313" key="3">
    <source>
        <dbReference type="Proteomes" id="UP000766486"/>
    </source>
</evidence>
<feature type="compositionally biased region" description="Polar residues" evidence="1">
    <location>
        <begin position="20"/>
        <end position="33"/>
    </location>
</feature>
<feature type="region of interest" description="Disordered" evidence="1">
    <location>
        <begin position="1"/>
        <end position="264"/>
    </location>
</feature>
<feature type="region of interest" description="Disordered" evidence="1">
    <location>
        <begin position="755"/>
        <end position="786"/>
    </location>
</feature>
<proteinExistence type="predicted"/>
<dbReference type="Proteomes" id="UP000766486">
    <property type="component" value="Unassembled WGS sequence"/>
</dbReference>
<sequence length="786" mass="89623">MNPPPSPSTAKPPASKSSRTRQPSIETVDSNLDSDAPHSPMFNTTVNESPPSSPGLEATARQHSRGKSVKITETNDKPKASGSAPGSAPKQPRRDSFATNLSRRFELRHADSYRGNGRTLVQYPRNQFPYQAEPRKKEEETIKPPRQPRAPYPQRDEKNTRPQEQPGRQRRHASQPGANRQPYNPDPHVNATSQNNASIGGMNTGFPPTNNPHPYTNGWQYGGYQAPPYNNPYFGGAPVSQEDSPPKPQVPEPAKPPQPDPEKIQLEAELEALKAQQAREIDDKRRRELQASIQENTERAYMKRMDDLKKAEEETSRQISKVRAEAELAAREKLDAERTAEEHRKRERAEITELVQERLNLSFEKKLREVEERHRQEFEDYKKEEQAMRAQFEASLRTELERKAAAAEAERRSEYEEYMRTMAEQGKLAENKHPQIYEEERTAYLPVCKTSDEYTVRTQEVQQAIRLFTEESKAELTALSNSLLLRLKQERKAQDDLLIGMRSLSNQNTEVKGHLENSNPETEGLSSDEGQGDQRLEATSSGREPTPGTRCNDTDDEETTETSASHLFSAPDPPCRNSSFGSRSTSRQPRPRHRNRGYYNKQQRPIQRDTKHISVDHLAIKIVDLLWDRLRDPRERKMRTCDTAPSKRSCCRGGPEANMHSWADISCMQKIDSIFRSQMSMSPIKSHETKFESLQSSMFDDIHPTRAFPNLTPSPNIQSNMYQYNSTTMEPRDQTISSGSAYEYLFPSMGNKIRSRVLSEEMPRSNEPHPTRPPGRRDATKDGHSQ</sequence>
<evidence type="ECO:0008006" key="4">
    <source>
        <dbReference type="Google" id="ProtNLM"/>
    </source>
</evidence>
<organism evidence="2 3">
    <name type="scientific">Bionectria ochroleuca</name>
    <name type="common">Gliocladium roseum</name>
    <dbReference type="NCBI Taxonomy" id="29856"/>
    <lineage>
        <taxon>Eukaryota</taxon>
        <taxon>Fungi</taxon>
        <taxon>Dikarya</taxon>
        <taxon>Ascomycota</taxon>
        <taxon>Pezizomycotina</taxon>
        <taxon>Sordariomycetes</taxon>
        <taxon>Hypocreomycetidae</taxon>
        <taxon>Hypocreales</taxon>
        <taxon>Bionectriaceae</taxon>
        <taxon>Clonostachys</taxon>
    </lineage>
</organism>
<evidence type="ECO:0000313" key="2">
    <source>
        <dbReference type="EMBL" id="VUC34380.1"/>
    </source>
</evidence>
<dbReference type="EMBL" id="CABFNS010000882">
    <property type="protein sequence ID" value="VUC34380.1"/>
    <property type="molecule type" value="Genomic_DNA"/>
</dbReference>
<feature type="compositionally biased region" description="Polar residues" evidence="1">
    <location>
        <begin position="206"/>
        <end position="219"/>
    </location>
</feature>
<gene>
    <name evidence="2" type="ORF">CLO192961_LOCUS380563</name>
</gene>
<accession>A0ABY6UUR6</accession>
<feature type="compositionally biased region" description="Polar residues" evidence="1">
    <location>
        <begin position="576"/>
        <end position="588"/>
    </location>
</feature>
<reference evidence="2 3" key="1">
    <citation type="submission" date="2019-06" db="EMBL/GenBank/DDBJ databases">
        <authorList>
            <person name="Broberg M."/>
        </authorList>
    </citation>
    <scope>NUCLEOTIDE SEQUENCE [LARGE SCALE GENOMIC DNA]</scope>
</reference>
<feature type="compositionally biased region" description="Polar residues" evidence="1">
    <location>
        <begin position="508"/>
        <end position="529"/>
    </location>
</feature>